<keyword evidence="9" id="KW-1185">Reference proteome</keyword>
<evidence type="ECO:0000256" key="3">
    <source>
        <dbReference type="ARBA" id="ARBA00022989"/>
    </source>
</evidence>
<feature type="transmembrane region" description="Helical" evidence="5">
    <location>
        <begin position="41"/>
        <end position="61"/>
    </location>
</feature>
<keyword evidence="3 5" id="KW-1133">Transmembrane helix</keyword>
<accession>A0A7W7Q039</accession>
<feature type="chain" id="PRO_5030853901" evidence="6">
    <location>
        <begin position="26"/>
        <end position="395"/>
    </location>
</feature>
<dbReference type="Gene3D" id="1.20.1250.20">
    <property type="entry name" value="MFS general substrate transporter like domains"/>
    <property type="match status" value="2"/>
</dbReference>
<dbReference type="GO" id="GO:0005886">
    <property type="term" value="C:plasma membrane"/>
    <property type="evidence" value="ECO:0007669"/>
    <property type="project" value="UniProtKB-SubCell"/>
</dbReference>
<dbReference type="PANTHER" id="PTHR23534:SF1">
    <property type="entry name" value="MAJOR FACILITATOR SUPERFAMILY PROTEIN"/>
    <property type="match status" value="1"/>
</dbReference>
<comment type="subcellular location">
    <subcellularLocation>
        <location evidence="1">Cell membrane</location>
        <topology evidence="1">Multi-pass membrane protein</topology>
    </subcellularLocation>
</comment>
<feature type="transmembrane region" description="Helical" evidence="5">
    <location>
        <begin position="290"/>
        <end position="312"/>
    </location>
</feature>
<feature type="transmembrane region" description="Helical" evidence="5">
    <location>
        <begin position="68"/>
        <end position="86"/>
    </location>
</feature>
<dbReference type="PANTHER" id="PTHR23534">
    <property type="entry name" value="MFS PERMEASE"/>
    <property type="match status" value="1"/>
</dbReference>
<feature type="transmembrane region" description="Helical" evidence="5">
    <location>
        <begin position="92"/>
        <end position="112"/>
    </location>
</feature>
<evidence type="ECO:0000313" key="8">
    <source>
        <dbReference type="EMBL" id="MBB4904502.1"/>
    </source>
</evidence>
<comment type="caution">
    <text evidence="8">The sequence shown here is derived from an EMBL/GenBank/DDBJ whole genome shotgun (WGS) entry which is preliminary data.</text>
</comment>
<organism evidence="8 9">
    <name type="scientific">Actinophytocola algeriensis</name>
    <dbReference type="NCBI Taxonomy" id="1768010"/>
    <lineage>
        <taxon>Bacteria</taxon>
        <taxon>Bacillati</taxon>
        <taxon>Actinomycetota</taxon>
        <taxon>Actinomycetes</taxon>
        <taxon>Pseudonocardiales</taxon>
        <taxon>Pseudonocardiaceae</taxon>
    </lineage>
</organism>
<feature type="transmembrane region" description="Helical" evidence="5">
    <location>
        <begin position="201"/>
        <end position="221"/>
    </location>
</feature>
<evidence type="ECO:0000256" key="1">
    <source>
        <dbReference type="ARBA" id="ARBA00004651"/>
    </source>
</evidence>
<feature type="domain" description="Major facilitator superfamily (MFS) profile" evidence="7">
    <location>
        <begin position="200"/>
        <end position="395"/>
    </location>
</feature>
<dbReference type="AlphaFoldDB" id="A0A7W7Q039"/>
<dbReference type="EMBL" id="JACHJQ010000001">
    <property type="protein sequence ID" value="MBB4904502.1"/>
    <property type="molecule type" value="Genomic_DNA"/>
</dbReference>
<dbReference type="Pfam" id="PF07690">
    <property type="entry name" value="MFS_1"/>
    <property type="match status" value="1"/>
</dbReference>
<evidence type="ECO:0000256" key="2">
    <source>
        <dbReference type="ARBA" id="ARBA00022692"/>
    </source>
</evidence>
<feature type="signal peptide" evidence="6">
    <location>
        <begin position="1"/>
        <end position="25"/>
    </location>
</feature>
<keyword evidence="2 5" id="KW-0812">Transmembrane</keyword>
<feature type="transmembrane region" description="Helical" evidence="5">
    <location>
        <begin position="156"/>
        <end position="180"/>
    </location>
</feature>
<evidence type="ECO:0000256" key="5">
    <source>
        <dbReference type="SAM" id="Phobius"/>
    </source>
</evidence>
<feature type="transmembrane region" description="Helical" evidence="5">
    <location>
        <begin position="233"/>
        <end position="253"/>
    </location>
</feature>
<evidence type="ECO:0000256" key="4">
    <source>
        <dbReference type="ARBA" id="ARBA00023136"/>
    </source>
</evidence>
<dbReference type="InterPro" id="IPR011701">
    <property type="entry name" value="MFS"/>
</dbReference>
<dbReference type="GO" id="GO:0022857">
    <property type="term" value="F:transmembrane transporter activity"/>
    <property type="evidence" value="ECO:0007669"/>
    <property type="project" value="InterPro"/>
</dbReference>
<protein>
    <submittedName>
        <fullName evidence="8">MFS family permease</fullName>
    </submittedName>
</protein>
<evidence type="ECO:0000259" key="7">
    <source>
        <dbReference type="PROSITE" id="PS50850"/>
    </source>
</evidence>
<reference evidence="8 9" key="1">
    <citation type="submission" date="2020-08" db="EMBL/GenBank/DDBJ databases">
        <title>Genomic Encyclopedia of Type Strains, Phase III (KMG-III): the genomes of soil and plant-associated and newly described type strains.</title>
        <authorList>
            <person name="Whitman W."/>
        </authorList>
    </citation>
    <scope>NUCLEOTIDE SEQUENCE [LARGE SCALE GENOMIC DNA]</scope>
    <source>
        <strain evidence="8 9">CECT 8960</strain>
    </source>
</reference>
<dbReference type="InterPro" id="IPR036259">
    <property type="entry name" value="MFS_trans_sf"/>
</dbReference>
<dbReference type="PROSITE" id="PS50850">
    <property type="entry name" value="MFS"/>
    <property type="match status" value="1"/>
</dbReference>
<feature type="transmembrane region" description="Helical" evidence="5">
    <location>
        <begin position="324"/>
        <end position="346"/>
    </location>
</feature>
<feature type="transmembrane region" description="Helical" evidence="5">
    <location>
        <begin position="124"/>
        <end position="144"/>
    </location>
</feature>
<gene>
    <name evidence="8" type="ORF">FHR82_000712</name>
</gene>
<proteinExistence type="predicted"/>
<feature type="transmembrane region" description="Helical" evidence="5">
    <location>
        <begin position="352"/>
        <end position="371"/>
    </location>
</feature>
<name>A0A7W7Q039_9PSEU</name>
<keyword evidence="6" id="KW-0732">Signal</keyword>
<dbReference type="SUPFAM" id="SSF103473">
    <property type="entry name" value="MFS general substrate transporter"/>
    <property type="match status" value="1"/>
</dbReference>
<dbReference type="InterPro" id="IPR020846">
    <property type="entry name" value="MFS_dom"/>
</dbReference>
<sequence>MRRTTISLFAGVAAMNTAMAGASTAATLIASHTAGDGWSGLPGAFGVLGTAVGTLGAGHLISRRGSRTALLLLYGAAVAGAVVAAGTAMAALLVGMFLLGLGNGAAQLSRYLAAEAFPVHRKGFALSLIVWAGTVGAIVGPNLIAPGAGIAGALGLPGLAGPMLVAVVMTGVAVLASAALRPTPAPPARRTSFAVLRTPAVVTPLVSMVCAQLTMVAVMTMAPLELEAHHHGLQVLGLVISAHMIGMFALAPVSGRLADRFGGRPVIRVGIGALVVASLAAFGAGGVSGLTFAMFLLGYGWNLVFVGGSAMLSRELPADRRIQLQGAVDAVVWGCSAFASLGAGVLFGLGGYPLVTAVGAVLALLPVIVLARRPVPAAPAPHPRPASTGPRSPRR</sequence>
<dbReference type="RefSeq" id="WP_311770847.1">
    <property type="nucleotide sequence ID" value="NZ_JACHJQ010000001.1"/>
</dbReference>
<dbReference type="Proteomes" id="UP000520767">
    <property type="component" value="Unassembled WGS sequence"/>
</dbReference>
<evidence type="ECO:0000313" key="9">
    <source>
        <dbReference type="Proteomes" id="UP000520767"/>
    </source>
</evidence>
<evidence type="ECO:0000256" key="6">
    <source>
        <dbReference type="SAM" id="SignalP"/>
    </source>
</evidence>
<feature type="transmembrane region" description="Helical" evidence="5">
    <location>
        <begin position="265"/>
        <end position="284"/>
    </location>
</feature>
<keyword evidence="4 5" id="KW-0472">Membrane</keyword>